<keyword evidence="2" id="KW-1185">Reference proteome</keyword>
<comment type="caution">
    <text evidence="1">The sequence shown here is derived from an EMBL/GenBank/DDBJ whole genome shotgun (WGS) entry which is preliminary data.</text>
</comment>
<proteinExistence type="predicted"/>
<reference evidence="1" key="1">
    <citation type="submission" date="2022-10" db="EMBL/GenBank/DDBJ databases">
        <title>Tapping the CABI collections for fungal endophytes: first genome assemblies for Collariella, Neodidymelliopsis, Ascochyta clinopodiicola, Didymella pomorum, Didymosphaeria variabile, Neocosmospora piperis and Neocucurbitaria cava.</title>
        <authorList>
            <person name="Hill R."/>
        </authorList>
    </citation>
    <scope>NUCLEOTIDE SEQUENCE</scope>
    <source>
        <strain evidence="1">IMI 356814</strain>
    </source>
</reference>
<accession>A0A9W8Y6N4</accession>
<name>A0A9W8Y6N4_9PLEO</name>
<organism evidence="1 2">
    <name type="scientific">Neocucurbitaria cava</name>
    <dbReference type="NCBI Taxonomy" id="798079"/>
    <lineage>
        <taxon>Eukaryota</taxon>
        <taxon>Fungi</taxon>
        <taxon>Dikarya</taxon>
        <taxon>Ascomycota</taxon>
        <taxon>Pezizomycotina</taxon>
        <taxon>Dothideomycetes</taxon>
        <taxon>Pleosporomycetidae</taxon>
        <taxon>Pleosporales</taxon>
        <taxon>Pleosporineae</taxon>
        <taxon>Cucurbitariaceae</taxon>
        <taxon>Neocucurbitaria</taxon>
    </lineage>
</organism>
<evidence type="ECO:0000313" key="2">
    <source>
        <dbReference type="Proteomes" id="UP001140560"/>
    </source>
</evidence>
<gene>
    <name evidence="1" type="ORF">N0V83_006708</name>
</gene>
<dbReference type="AlphaFoldDB" id="A0A9W8Y6N4"/>
<dbReference type="EMBL" id="JAPEUY010000011">
    <property type="protein sequence ID" value="KAJ4368352.1"/>
    <property type="molecule type" value="Genomic_DNA"/>
</dbReference>
<dbReference type="Proteomes" id="UP001140560">
    <property type="component" value="Unassembled WGS sequence"/>
</dbReference>
<dbReference type="OrthoDB" id="3763466at2759"/>
<protein>
    <submittedName>
        <fullName evidence="1">Uncharacterized protein</fullName>
    </submittedName>
</protein>
<evidence type="ECO:0000313" key="1">
    <source>
        <dbReference type="EMBL" id="KAJ4368352.1"/>
    </source>
</evidence>
<sequence>MSDPWLEPFSNLGNPLLKRRITSYARTALDRLPRELRDEVYKHLWESYNFTPSSAFRRKDMLGKGEDSIHNTLSYLYIQFLSPSYVGRQFVQEALQWFLQHGCAGRYVTAAYLGIFLTNHYPGINITPANSNMRSLNIGIDVGDFDRVDFLLRQRLYSIKAQFAPLLALDLIKGFKLLIRVSIPVWKNHCPDARRLPTICAQLKNVMQSFEKKGSKVVIEFEFAPAAAKWHPEPLRNGFDYHPFTVNTAPRSFYSTSRVRYFNPPWNNARLVWTPNLSRVPPIRGKAAVDLLDATGIGWADYMRNELNVCRCVILEESVFRFRSNNA</sequence>